<keyword evidence="2" id="KW-0732">Signal</keyword>
<sequence length="209" mass="24197">MIIRTTLKIVFLMTCLVPCRAQTASGYFHTIGEGERHGKVVTAHVEMPMSCDTLAAESSEPPDTPSEKAKTEMPKPAAPVKKAPRMRSYRNWKERELTMFNLLEVIREVGLSNGLIVLAQALLETGHFSSNVCKEYNNLFGLYDSKNREYFRFNRWEDSVVAYQRMIQYRYKGGNYFQFLKRIGYAEDPRYIVKLARMVKSIYKDVVTR</sequence>
<evidence type="ECO:0000256" key="1">
    <source>
        <dbReference type="SAM" id="MobiDB-lite"/>
    </source>
</evidence>
<keyword evidence="5" id="KW-1185">Reference proteome</keyword>
<gene>
    <name evidence="4" type="ORF">FYJ73_09035</name>
</gene>
<feature type="chain" id="PRO_5029891653" description="Mannosyl-glycoprotein endo-beta-N-acetylglucosamidase-like domain-containing protein" evidence="2">
    <location>
        <begin position="24"/>
        <end position="209"/>
    </location>
</feature>
<feature type="signal peptide" evidence="2">
    <location>
        <begin position="1"/>
        <end position="23"/>
    </location>
</feature>
<dbReference type="AlphaFoldDB" id="A0A7K0KG01"/>
<dbReference type="RefSeq" id="WP_154534379.1">
    <property type="nucleotide sequence ID" value="NZ_VUNG01000021.1"/>
</dbReference>
<evidence type="ECO:0000256" key="2">
    <source>
        <dbReference type="SAM" id="SignalP"/>
    </source>
</evidence>
<reference evidence="4 5" key="1">
    <citation type="submission" date="2019-08" db="EMBL/GenBank/DDBJ databases">
        <title>In-depth cultivation of the pig gut microbiome towards novel bacterial diversity and tailored functional studies.</title>
        <authorList>
            <person name="Wylensek D."/>
            <person name="Hitch T.C.A."/>
            <person name="Clavel T."/>
        </authorList>
    </citation>
    <scope>NUCLEOTIDE SEQUENCE [LARGE SCALE GENOMIC DNA]</scope>
    <source>
        <strain evidence="4 5">LKV-178-WT-2A</strain>
    </source>
</reference>
<proteinExistence type="predicted"/>
<evidence type="ECO:0000313" key="4">
    <source>
        <dbReference type="EMBL" id="MST84808.1"/>
    </source>
</evidence>
<name>A0A7K0KG01_9BACT</name>
<comment type="caution">
    <text evidence="4">The sequence shown here is derived from an EMBL/GenBank/DDBJ whole genome shotgun (WGS) entry which is preliminary data.</text>
</comment>
<dbReference type="Pfam" id="PF01832">
    <property type="entry name" value="Glucosaminidase"/>
    <property type="match status" value="1"/>
</dbReference>
<protein>
    <recommendedName>
        <fullName evidence="3">Mannosyl-glycoprotein endo-beta-N-acetylglucosamidase-like domain-containing protein</fullName>
    </recommendedName>
</protein>
<feature type="region of interest" description="Disordered" evidence="1">
    <location>
        <begin position="54"/>
        <end position="80"/>
    </location>
</feature>
<evidence type="ECO:0000259" key="3">
    <source>
        <dbReference type="Pfam" id="PF01832"/>
    </source>
</evidence>
<feature type="domain" description="Mannosyl-glycoprotein endo-beta-N-acetylglucosamidase-like" evidence="3">
    <location>
        <begin position="108"/>
        <end position="203"/>
    </location>
</feature>
<accession>A0A7K0KG01</accession>
<organism evidence="4 5">
    <name type="scientific">Hallella mizrahii</name>
    <dbReference type="NCBI Taxonomy" id="2606637"/>
    <lineage>
        <taxon>Bacteria</taxon>
        <taxon>Pseudomonadati</taxon>
        <taxon>Bacteroidota</taxon>
        <taxon>Bacteroidia</taxon>
        <taxon>Bacteroidales</taxon>
        <taxon>Prevotellaceae</taxon>
        <taxon>Hallella</taxon>
    </lineage>
</organism>
<dbReference type="InterPro" id="IPR002901">
    <property type="entry name" value="MGlyc_endo_b_GlcNAc-like_dom"/>
</dbReference>
<dbReference type="GO" id="GO:0004040">
    <property type="term" value="F:amidase activity"/>
    <property type="evidence" value="ECO:0007669"/>
    <property type="project" value="InterPro"/>
</dbReference>
<dbReference type="Gene3D" id="1.10.530.10">
    <property type="match status" value="1"/>
</dbReference>
<evidence type="ECO:0000313" key="5">
    <source>
        <dbReference type="Proteomes" id="UP000438914"/>
    </source>
</evidence>
<dbReference type="Proteomes" id="UP000438914">
    <property type="component" value="Unassembled WGS sequence"/>
</dbReference>
<dbReference type="EMBL" id="VUNG01000021">
    <property type="protein sequence ID" value="MST84808.1"/>
    <property type="molecule type" value="Genomic_DNA"/>
</dbReference>